<dbReference type="EMBL" id="CAJHIO010000024">
    <property type="protein sequence ID" value="CAD6493063.1"/>
    <property type="molecule type" value="Genomic_DNA"/>
</dbReference>
<evidence type="ECO:0000313" key="2">
    <source>
        <dbReference type="Proteomes" id="UP000610373"/>
    </source>
</evidence>
<name>A0A811TBQ9_9EURY</name>
<reference evidence="1" key="1">
    <citation type="submission" date="2020-10" db="EMBL/GenBank/DDBJ databases">
        <authorList>
            <person name="Hahn C.J."/>
            <person name="Laso-Perez R."/>
            <person name="Vulcano F."/>
            <person name="Vaziourakis K.-M."/>
            <person name="Stokke R."/>
            <person name="Steen I.H."/>
            <person name="Teske A."/>
            <person name="Boetius A."/>
            <person name="Liebeke M."/>
            <person name="Amann R."/>
            <person name="Knittel K."/>
        </authorList>
    </citation>
    <scope>NUCLEOTIDE SEQUENCE</scope>
    <source>
        <strain evidence="1">Gfbio:e3339647-f889-4370-9287-4fb5cb688e4c:AG392O15_GoMArc1</strain>
    </source>
</reference>
<protein>
    <submittedName>
        <fullName evidence="1">Uncharacterized protein</fullName>
    </submittedName>
</protein>
<dbReference type="Proteomes" id="UP000610373">
    <property type="component" value="Unassembled WGS sequence"/>
</dbReference>
<comment type="caution">
    <text evidence="1">The sequence shown here is derived from an EMBL/GenBank/DDBJ whole genome shotgun (WGS) entry which is preliminary data.</text>
</comment>
<organism evidence="1 2">
    <name type="scientific">Candidatus Argoarchaeum ethanivorans</name>
    <dbReference type="NCBI Taxonomy" id="2608793"/>
    <lineage>
        <taxon>Archaea</taxon>
        <taxon>Methanobacteriati</taxon>
        <taxon>Methanobacteriota</taxon>
        <taxon>Stenosarchaea group</taxon>
        <taxon>Methanomicrobia</taxon>
        <taxon>Methanosarcinales</taxon>
        <taxon>Methanosarcinales incertae sedis</taxon>
        <taxon>GOM Arc I cluster</taxon>
        <taxon>Candidatus Argoarchaeum</taxon>
    </lineage>
</organism>
<accession>A0A811TBQ9</accession>
<proteinExistence type="predicted"/>
<sequence length="60" mass="6900">MLLVRAEGIVLVTRGITVNTVKPISWKIKAHLYRKRLSEDEIINICRHLVEKMGCKVDVL</sequence>
<gene>
    <name evidence="1" type="ORF">CHKLHMKO_00405</name>
</gene>
<dbReference type="AlphaFoldDB" id="A0A811TBQ9"/>
<evidence type="ECO:0000313" key="1">
    <source>
        <dbReference type="EMBL" id="CAD6493063.1"/>
    </source>
</evidence>